<organism evidence="16 17">
    <name type="scientific">Ruminococcus albus 8</name>
    <dbReference type="NCBI Taxonomy" id="246199"/>
    <lineage>
        <taxon>Bacteria</taxon>
        <taxon>Bacillati</taxon>
        <taxon>Bacillota</taxon>
        <taxon>Clostridia</taxon>
        <taxon>Eubacteriales</taxon>
        <taxon>Oscillospiraceae</taxon>
        <taxon>Ruminococcus</taxon>
    </lineage>
</organism>
<evidence type="ECO:0000256" key="7">
    <source>
        <dbReference type="ARBA" id="ARBA00022771"/>
    </source>
</evidence>
<evidence type="ECO:0000256" key="4">
    <source>
        <dbReference type="ARBA" id="ARBA00022695"/>
    </source>
</evidence>
<dbReference type="InterPro" id="IPR006295">
    <property type="entry name" value="DNA_primase_DnaG"/>
</dbReference>
<dbReference type="PANTHER" id="PTHR30313:SF2">
    <property type="entry name" value="DNA PRIMASE"/>
    <property type="match status" value="1"/>
</dbReference>
<dbReference type="InterPro" id="IPR013264">
    <property type="entry name" value="DNAG_N"/>
</dbReference>
<dbReference type="Pfam" id="PF01807">
    <property type="entry name" value="Zn_ribbon_DnaG"/>
    <property type="match status" value="1"/>
</dbReference>
<dbReference type="Gene3D" id="3.40.1360.10">
    <property type="match status" value="1"/>
</dbReference>
<dbReference type="SUPFAM" id="SSF57783">
    <property type="entry name" value="Zinc beta-ribbon"/>
    <property type="match status" value="1"/>
</dbReference>
<dbReference type="GO" id="GO:0003677">
    <property type="term" value="F:DNA binding"/>
    <property type="evidence" value="ECO:0007669"/>
    <property type="project" value="UniProtKB-KW"/>
</dbReference>
<dbReference type="PROSITE" id="PS50880">
    <property type="entry name" value="TOPRIM"/>
    <property type="match status" value="1"/>
</dbReference>
<dbReference type="Pfam" id="PF13155">
    <property type="entry name" value="Toprim_2"/>
    <property type="match status" value="1"/>
</dbReference>
<evidence type="ECO:0000256" key="12">
    <source>
        <dbReference type="HAMAP-Rule" id="MF_00974"/>
    </source>
</evidence>
<dbReference type="SMART" id="SM00493">
    <property type="entry name" value="TOPRIM"/>
    <property type="match status" value="1"/>
</dbReference>
<evidence type="ECO:0000256" key="6">
    <source>
        <dbReference type="ARBA" id="ARBA00022723"/>
    </source>
</evidence>
<protein>
    <recommendedName>
        <fullName evidence="12 13">DNA primase</fullName>
        <ecNumber evidence="12">2.7.7.101</ecNumber>
    </recommendedName>
</protein>
<comment type="caution">
    <text evidence="16">The sequence shown here is derived from an EMBL/GenBank/DDBJ whole genome shotgun (WGS) entry which is preliminary data.</text>
</comment>
<keyword evidence="10 12" id="KW-0238">DNA-binding</keyword>
<dbReference type="GO" id="GO:1990077">
    <property type="term" value="C:primosome complex"/>
    <property type="evidence" value="ECO:0007669"/>
    <property type="project" value="UniProtKB-KW"/>
</dbReference>
<evidence type="ECO:0000256" key="9">
    <source>
        <dbReference type="ARBA" id="ARBA00022842"/>
    </source>
</evidence>
<sequence>MDQDFLEKLKFENPINEVMRENGVELKTTGRGAFMCNCPFHADSSPSCSVVPDKGFFHCFGCGVSGDVIAFVRKYKNLGFMDAINYLAQRAGMTVPSFSTESDKSYKRRMRIYEMNKAAAKFFRAQLKTPDGVRCLNYLMKQRKLDAATINKYGMGCAPNSFTALKSHMMNLGYGEDELVSASLLGRSYKTGRTYDFFMDRAMFPFIDVAGNIVGFGGRTLGDDKRKYLNTGDTTSEAFRSTNDERLLDGYSKSRFVFSLNYAKDDAVKSKKLLLCEGNLDVISLYQHGFHNAVASCGTALTKEQVRAMKTYADEVVICYDADAPGQKAALRAVSMLREGGMGSSVIHMEGAKDPDEYINKFGEEHFRYLINNAADGFDFELGIFAQGLDLSKRVDRNNFLKKAYHAMALEPDETVRDMMEHEVADKYDVTFDVVRASVNEVRMKLKEYEANTERREEYRQMVLAEENVPNNKAFKAERGLIYYIYYNGDNAAEMCKGISPDEFTDDFNRRVFVSIMGKLTVGEIITPESFLDEFSHEEVERIRQFLSKYAEYNVNGEVARQYIQSIKDYNKKKEVKNAEPTSREEFMQKVAELQRKKT</sequence>
<comment type="function">
    <text evidence="12 13">RNA polymerase that catalyzes the synthesis of short RNA molecules used as primers for DNA polymerase during DNA replication.</text>
</comment>
<dbReference type="GO" id="GO:0006269">
    <property type="term" value="P:DNA replication, synthesis of primer"/>
    <property type="evidence" value="ECO:0007669"/>
    <property type="project" value="UniProtKB-UniRule"/>
</dbReference>
<evidence type="ECO:0000256" key="5">
    <source>
        <dbReference type="ARBA" id="ARBA00022705"/>
    </source>
</evidence>
<keyword evidence="8 12" id="KW-0862">Zinc</keyword>
<dbReference type="InterPro" id="IPR037068">
    <property type="entry name" value="DNA_primase_core_N_sf"/>
</dbReference>
<dbReference type="InterPro" id="IPR006171">
    <property type="entry name" value="TOPRIM_dom"/>
</dbReference>
<dbReference type="GO" id="GO:0008270">
    <property type="term" value="F:zinc ion binding"/>
    <property type="evidence" value="ECO:0007669"/>
    <property type="project" value="UniProtKB-UniRule"/>
</dbReference>
<evidence type="ECO:0000313" key="17">
    <source>
        <dbReference type="Proteomes" id="UP000004259"/>
    </source>
</evidence>
<keyword evidence="1 12" id="KW-0240">DNA-directed RNA polymerase</keyword>
<evidence type="ECO:0000256" key="13">
    <source>
        <dbReference type="PIRNR" id="PIRNR002811"/>
    </source>
</evidence>
<gene>
    <name evidence="12 16" type="primary">dnaG</name>
    <name evidence="16" type="ORF">CUS_6159</name>
</gene>
<dbReference type="OrthoDB" id="9803773at2"/>
<dbReference type="STRING" id="246199.CUS_6159"/>
<dbReference type="GO" id="GO:0005737">
    <property type="term" value="C:cytoplasm"/>
    <property type="evidence" value="ECO:0007669"/>
    <property type="project" value="TreeGrafter"/>
</dbReference>
<dbReference type="GO" id="GO:0000428">
    <property type="term" value="C:DNA-directed RNA polymerase complex"/>
    <property type="evidence" value="ECO:0007669"/>
    <property type="project" value="UniProtKB-KW"/>
</dbReference>
<dbReference type="InterPro" id="IPR016136">
    <property type="entry name" value="DNA_helicase_N/primase_C"/>
</dbReference>
<feature type="zinc finger region" description="CHC2-type" evidence="12 14">
    <location>
        <begin position="38"/>
        <end position="62"/>
    </location>
</feature>
<dbReference type="Gene3D" id="1.10.860.10">
    <property type="entry name" value="DNAb Helicase, Chain A"/>
    <property type="match status" value="1"/>
</dbReference>
<feature type="domain" description="Toprim" evidence="15">
    <location>
        <begin position="271"/>
        <end position="352"/>
    </location>
</feature>
<comment type="similarity">
    <text evidence="12 13">Belongs to the DnaG primase family.</text>
</comment>
<dbReference type="Pfam" id="PF08275">
    <property type="entry name" value="DNAG_N"/>
    <property type="match status" value="1"/>
</dbReference>
<evidence type="ECO:0000259" key="15">
    <source>
        <dbReference type="PROSITE" id="PS50880"/>
    </source>
</evidence>
<name>E9S7E8_RUMAL</name>
<dbReference type="Gene3D" id="3.90.580.10">
    <property type="entry name" value="Zinc finger, CHC2-type domain"/>
    <property type="match status" value="1"/>
</dbReference>
<dbReference type="HAMAP" id="MF_00974">
    <property type="entry name" value="DNA_primase_DnaG"/>
    <property type="match status" value="1"/>
</dbReference>
<dbReference type="InterPro" id="IPR002694">
    <property type="entry name" value="Znf_CHC2"/>
</dbReference>
<keyword evidence="5 12" id="KW-0235">DNA replication</keyword>
<dbReference type="CDD" id="cd03364">
    <property type="entry name" value="TOPRIM_DnaG_primases"/>
    <property type="match status" value="1"/>
</dbReference>
<evidence type="ECO:0000256" key="1">
    <source>
        <dbReference type="ARBA" id="ARBA00022478"/>
    </source>
</evidence>
<keyword evidence="3 12" id="KW-0808">Transferase</keyword>
<dbReference type="NCBIfam" id="TIGR01391">
    <property type="entry name" value="dnaG"/>
    <property type="match status" value="1"/>
</dbReference>
<dbReference type="InterPro" id="IPR034151">
    <property type="entry name" value="TOPRIM_DnaG_bac"/>
</dbReference>
<dbReference type="InterPro" id="IPR050219">
    <property type="entry name" value="DnaG_primase"/>
</dbReference>
<proteinExistence type="inferred from homology"/>
<evidence type="ECO:0000256" key="11">
    <source>
        <dbReference type="ARBA" id="ARBA00023163"/>
    </source>
</evidence>
<comment type="subunit">
    <text evidence="12">Monomer. Interacts with DnaB.</text>
</comment>
<dbReference type="eggNOG" id="COG0358">
    <property type="taxonomic scope" value="Bacteria"/>
</dbReference>
<keyword evidence="7 12" id="KW-0863">Zinc-finger</keyword>
<keyword evidence="6 12" id="KW-0479">Metal-binding</keyword>
<dbReference type="EC" id="2.7.7.101" evidence="12"/>
<keyword evidence="2 12" id="KW-0639">Primosome</keyword>
<dbReference type="GO" id="GO:0003899">
    <property type="term" value="F:DNA-directed RNA polymerase activity"/>
    <property type="evidence" value="ECO:0007669"/>
    <property type="project" value="UniProtKB-UniRule"/>
</dbReference>
<dbReference type="PANTHER" id="PTHR30313">
    <property type="entry name" value="DNA PRIMASE"/>
    <property type="match status" value="1"/>
</dbReference>
<dbReference type="EMBL" id="ADKM02000008">
    <property type="protein sequence ID" value="EGC04801.1"/>
    <property type="molecule type" value="Genomic_DNA"/>
</dbReference>
<evidence type="ECO:0000256" key="10">
    <source>
        <dbReference type="ARBA" id="ARBA00023125"/>
    </source>
</evidence>
<dbReference type="Proteomes" id="UP000004259">
    <property type="component" value="Unassembled WGS sequence"/>
</dbReference>
<keyword evidence="11 12" id="KW-0804">Transcription</keyword>
<comment type="domain">
    <text evidence="12">Contains an N-terminal zinc-binding domain, a central core domain that contains the primase activity, and a C-terminal DnaB-binding domain.</text>
</comment>
<dbReference type="Gene3D" id="3.90.980.10">
    <property type="entry name" value="DNA primase, catalytic core, N-terminal domain"/>
    <property type="match status" value="1"/>
</dbReference>
<dbReference type="AlphaFoldDB" id="E9S7E8"/>
<comment type="cofactor">
    <cofactor evidence="12 13 14">
        <name>Zn(2+)</name>
        <dbReference type="ChEBI" id="CHEBI:29105"/>
    </cofactor>
    <text evidence="12 13 14">Binds 1 zinc ion per monomer.</text>
</comment>
<dbReference type="RefSeq" id="WP_002846826.1">
    <property type="nucleotide sequence ID" value="NZ_ADKM02000008.1"/>
</dbReference>
<evidence type="ECO:0000256" key="3">
    <source>
        <dbReference type="ARBA" id="ARBA00022679"/>
    </source>
</evidence>
<evidence type="ECO:0000256" key="2">
    <source>
        <dbReference type="ARBA" id="ARBA00022515"/>
    </source>
</evidence>
<dbReference type="SUPFAM" id="SSF56731">
    <property type="entry name" value="DNA primase core"/>
    <property type="match status" value="1"/>
</dbReference>
<dbReference type="SMART" id="SM00400">
    <property type="entry name" value="ZnF_CHCC"/>
    <property type="match status" value="1"/>
</dbReference>
<dbReference type="InterPro" id="IPR036977">
    <property type="entry name" value="DNA_primase_Znf_CHC2"/>
</dbReference>
<evidence type="ECO:0000313" key="16">
    <source>
        <dbReference type="EMBL" id="EGC04801.1"/>
    </source>
</evidence>
<reference evidence="16 17" key="1">
    <citation type="submission" date="2011-02" db="EMBL/GenBank/DDBJ databases">
        <authorList>
            <person name="Nelson K.E."/>
            <person name="Sutton G."/>
            <person name="Torralba M."/>
            <person name="Durkin S."/>
            <person name="Harkins D."/>
            <person name="Montgomery R."/>
            <person name="Ziemer C."/>
            <person name="Klaassens E."/>
            <person name="Ocuiv P."/>
            <person name="Morrison M."/>
        </authorList>
    </citation>
    <scope>NUCLEOTIDE SEQUENCE [LARGE SCALE GENOMIC DNA]</scope>
    <source>
        <strain evidence="16 17">8</strain>
    </source>
</reference>
<comment type="catalytic activity">
    <reaction evidence="12">
        <text>ssDNA + n NTP = ssDNA/pppN(pN)n-1 hybrid + (n-1) diphosphate.</text>
        <dbReference type="EC" id="2.7.7.101"/>
    </reaction>
</comment>
<accession>E9S7E8</accession>
<evidence type="ECO:0000256" key="8">
    <source>
        <dbReference type="ARBA" id="ARBA00022833"/>
    </source>
</evidence>
<dbReference type="PIRSF" id="PIRSF002811">
    <property type="entry name" value="DnaG"/>
    <property type="match status" value="1"/>
</dbReference>
<evidence type="ECO:0000256" key="14">
    <source>
        <dbReference type="PIRSR" id="PIRSR002811-1"/>
    </source>
</evidence>
<keyword evidence="17" id="KW-1185">Reference proteome</keyword>
<keyword evidence="4 12" id="KW-0548">Nucleotidyltransferase</keyword>
<keyword evidence="9" id="KW-0460">Magnesium</keyword>
<dbReference type="InterPro" id="IPR030846">
    <property type="entry name" value="DnaG_bac"/>
</dbReference>